<evidence type="ECO:0000313" key="5">
    <source>
        <dbReference type="EMBL" id="KAK9523115.1"/>
    </source>
</evidence>
<dbReference type="EMBL" id="JBCEZU010000221">
    <property type="protein sequence ID" value="KAK9523115.1"/>
    <property type="molecule type" value="Genomic_DNA"/>
</dbReference>
<reference evidence="5 6" key="1">
    <citation type="journal article" date="2024" name="Genome Biol. Evol.">
        <title>Chromosome-level genome assembly of the viviparous eelpout Zoarces viviparus.</title>
        <authorList>
            <person name="Fuhrmann N."/>
            <person name="Brasseur M.V."/>
            <person name="Bakowski C.E."/>
            <person name="Podsiadlowski L."/>
            <person name="Prost S."/>
            <person name="Krehenwinkel H."/>
            <person name="Mayer C."/>
        </authorList>
    </citation>
    <scope>NUCLEOTIDE SEQUENCE [LARGE SCALE GENOMIC DNA]</scope>
    <source>
        <strain evidence="5">NO-MEL_2022_Ind0_liver</strain>
    </source>
</reference>
<feature type="region of interest" description="Disordered" evidence="2">
    <location>
        <begin position="1268"/>
        <end position="1303"/>
    </location>
</feature>
<feature type="region of interest" description="Disordered" evidence="2">
    <location>
        <begin position="541"/>
        <end position="581"/>
    </location>
</feature>
<dbReference type="PANTHER" id="PTHR21444">
    <property type="entry name" value="COILED-COIL DOMAIN-CONTAINING PROTEIN 180"/>
    <property type="match status" value="1"/>
</dbReference>
<feature type="compositionally biased region" description="Polar residues" evidence="2">
    <location>
        <begin position="1268"/>
        <end position="1279"/>
    </location>
</feature>
<proteinExistence type="predicted"/>
<dbReference type="Pfam" id="PF14643">
    <property type="entry name" value="DUF4455"/>
    <property type="match status" value="1"/>
</dbReference>
<name>A0AAW1EKU3_ZOAVI</name>
<feature type="compositionally biased region" description="Basic and acidic residues" evidence="2">
    <location>
        <begin position="554"/>
        <end position="569"/>
    </location>
</feature>
<accession>A0AAW1EKU3</accession>
<evidence type="ECO:0000256" key="2">
    <source>
        <dbReference type="SAM" id="MobiDB-lite"/>
    </source>
</evidence>
<comment type="caution">
    <text evidence="5">The sequence shown here is derived from an EMBL/GenBank/DDBJ whole genome shotgun (WGS) entry which is preliminary data.</text>
</comment>
<dbReference type="InterPro" id="IPR027914">
    <property type="entry name" value="DUF4456"/>
</dbReference>
<evidence type="ECO:0000259" key="4">
    <source>
        <dbReference type="Pfam" id="PF14644"/>
    </source>
</evidence>
<feature type="domain" description="DUF4455" evidence="3">
    <location>
        <begin position="85"/>
        <end position="538"/>
    </location>
</feature>
<evidence type="ECO:0000256" key="1">
    <source>
        <dbReference type="SAM" id="Coils"/>
    </source>
</evidence>
<evidence type="ECO:0000259" key="3">
    <source>
        <dbReference type="Pfam" id="PF14643"/>
    </source>
</evidence>
<feature type="coiled-coil region" evidence="1">
    <location>
        <begin position="431"/>
        <end position="458"/>
    </location>
</feature>
<keyword evidence="6" id="KW-1185">Reference proteome</keyword>
<dbReference type="Proteomes" id="UP001488805">
    <property type="component" value="Unassembled WGS sequence"/>
</dbReference>
<protein>
    <recommendedName>
        <fullName evidence="7">DUF4455 domain-containing protein</fullName>
    </recommendedName>
</protein>
<feature type="compositionally biased region" description="Low complexity" evidence="2">
    <location>
        <begin position="1286"/>
        <end position="1303"/>
    </location>
</feature>
<evidence type="ECO:0008006" key="7">
    <source>
        <dbReference type="Google" id="ProtNLM"/>
    </source>
</evidence>
<evidence type="ECO:0000313" key="6">
    <source>
        <dbReference type="Proteomes" id="UP001488805"/>
    </source>
</evidence>
<dbReference type="PANTHER" id="PTHR21444:SF14">
    <property type="entry name" value="COILED-COIL DOMAIN-CONTAINING PROTEIN 180"/>
    <property type="match status" value="1"/>
</dbReference>
<feature type="region of interest" description="Disordered" evidence="2">
    <location>
        <begin position="33"/>
        <end position="54"/>
    </location>
</feature>
<dbReference type="InterPro" id="IPR028089">
    <property type="entry name" value="DUF4455"/>
</dbReference>
<feature type="domain" description="DUF4456" evidence="4">
    <location>
        <begin position="1075"/>
        <end position="1256"/>
    </location>
</feature>
<keyword evidence="1" id="KW-0175">Coiled coil</keyword>
<sequence>MTTAKRTERKINRQLLHAQVQLSRSLMARRTGRRTGCLSAEDSKDSNTHCSTTSSRKLQDEDVWNLPDSVVVDHQSSDIIERLTEERSLKHKQALKQLETELTHLSQVCETQVRTASLELLYYLQDVDLRLNPLKDRMEQLDHVSGQDVCLLWEEVQEEVKMKKIRIKDLNHKLTEYETQRTDEIRVVLRKYLHLLENIGFLPPPDVYRLIHTEAMMLNQSLLVNRRSAARLLLLLQEENLQQESLLRLQWEEHLSLWRRTRVGRVVDHFRSFCSRDEEQQLVSGQLVSGLTKQRDDVIDHISSLVPPFCSTALVSDWFDRLTAINQQIDDLHTHFLLHLRLHHEQLWSDRLAEVELCEKELSALQLSQDEVNDVVGSQLLTVIGRSQSEEEERLAAVDRCCDSEARCALGLTRCVFVLMRGAALLWETHSHRLERRREELEQHLDNLRQSQQKHTQSMKVRLDHLLCGLRQGSSEEALKTSLDETVHYLQDVKHSCTQCVSDQSEVLDHLPLLLLEELLSYSSSLTSFYHLDHTYRPSPEELENLLPSSTKPEYSKEAELQKTDKMMQEEESDPAQPSPDWLTEADSCLLDLSDISSDVTFTSSRGVTYSGPAFRCPAPAFRCPAPDLQLEAHLSLFPVELLTHTLSRTRSLFFDHFEKHFHDVLNSAVTMVTDRKEAAKSDQELQLKELNYKNIQTHVYQQRLAELQLHRQQVDLHCEEVSEVLTSCRVELQEVQTSISRRNQEFSICLSVMEDVLTADSSRRLKALSSTLQDRLDQHIKDTQRCQTAFRQTVHHRLDQLRTRTTRLLNSFRLFSEGGDVAPQELRLFQKRLKEETRQISVTEKSIYSELEGSESQSLQQLKEASAPLEEKLCFLKSEVDFMEKIQEIMSSTQVHIKAETNSSKQQQVVISSMLEDLRRMMENTQVSPDQVCSLLSSVNEELRKCCQYLDFSLGTTLSVPPKSRKQVRSAPSPGLLQTRRTGVDLLDDPVVGIIKSLNRFSLIQDDRRPAAGLTCPVQQKCTESFSTPSTRRGCRSIRTERRFQVFGPEPEQNPHSFSSTLNSVLWRTNDVILQVAEDFYQRSGLSKFLLLPDSLDQWAESMQQRLLGYQEQTRTFLCTSREELETQRSLSESLLLSLPEVLISNHEQRQGAELIEEMGRVRVKLEETLAASEEDKRVNIHQLRVSLRDDDLQTVNIREELRQQQLQSAICSLHLELQVCVRVRGEEFVTSLSRLTEMLFSQLDELLTPEETEAEQHSDVNTVTTEMEAETGNSRTWSGIPYLSPTNSNDDPSSSFTTPTTASITTTRCTLGHQAVIEQRDAAVKRFEQLFRSESSRSDDDQRGRLSELQNWNTHWRQQIHTLKHTHT</sequence>
<dbReference type="Pfam" id="PF14644">
    <property type="entry name" value="DUF4456"/>
    <property type="match status" value="1"/>
</dbReference>
<gene>
    <name evidence="5" type="ORF">VZT92_019535</name>
</gene>
<organism evidence="5 6">
    <name type="scientific">Zoarces viviparus</name>
    <name type="common">Viviparous eelpout</name>
    <name type="synonym">Blennius viviparus</name>
    <dbReference type="NCBI Taxonomy" id="48416"/>
    <lineage>
        <taxon>Eukaryota</taxon>
        <taxon>Metazoa</taxon>
        <taxon>Chordata</taxon>
        <taxon>Craniata</taxon>
        <taxon>Vertebrata</taxon>
        <taxon>Euteleostomi</taxon>
        <taxon>Actinopterygii</taxon>
        <taxon>Neopterygii</taxon>
        <taxon>Teleostei</taxon>
        <taxon>Neoteleostei</taxon>
        <taxon>Acanthomorphata</taxon>
        <taxon>Eupercaria</taxon>
        <taxon>Perciformes</taxon>
        <taxon>Cottioidei</taxon>
        <taxon>Zoarcales</taxon>
        <taxon>Zoarcidae</taxon>
        <taxon>Zoarcinae</taxon>
        <taxon>Zoarces</taxon>
    </lineage>
</organism>